<organism evidence="2 3">
    <name type="scientific">Lentinula lateritia</name>
    <dbReference type="NCBI Taxonomy" id="40482"/>
    <lineage>
        <taxon>Eukaryota</taxon>
        <taxon>Fungi</taxon>
        <taxon>Dikarya</taxon>
        <taxon>Basidiomycota</taxon>
        <taxon>Agaricomycotina</taxon>
        <taxon>Agaricomycetes</taxon>
        <taxon>Agaricomycetidae</taxon>
        <taxon>Agaricales</taxon>
        <taxon>Marasmiineae</taxon>
        <taxon>Omphalotaceae</taxon>
        <taxon>Lentinula</taxon>
    </lineage>
</organism>
<dbReference type="GO" id="GO:0003677">
    <property type="term" value="F:DNA binding"/>
    <property type="evidence" value="ECO:0007669"/>
    <property type="project" value="InterPro"/>
</dbReference>
<evidence type="ECO:0000313" key="2">
    <source>
        <dbReference type="EMBL" id="KAJ4471262.1"/>
    </source>
</evidence>
<comment type="caution">
    <text evidence="2">The sequence shown here is derived from an EMBL/GenBank/DDBJ whole genome shotgun (WGS) entry which is preliminary data.</text>
</comment>
<name>A0A9W9A140_9AGAR</name>
<reference evidence="2" key="1">
    <citation type="submission" date="2022-08" db="EMBL/GenBank/DDBJ databases">
        <authorList>
            <consortium name="DOE Joint Genome Institute"/>
            <person name="Min B."/>
            <person name="Riley R."/>
            <person name="Sierra-Patev S."/>
            <person name="Naranjo-Ortiz M."/>
            <person name="Looney B."/>
            <person name="Konkel Z."/>
            <person name="Slot J.C."/>
            <person name="Sakamoto Y."/>
            <person name="Steenwyk J.L."/>
            <person name="Rokas A."/>
            <person name="Carro J."/>
            <person name="Camarero S."/>
            <person name="Ferreira P."/>
            <person name="Molpeceres G."/>
            <person name="Ruiz-Duenas F.J."/>
            <person name="Serrano A."/>
            <person name="Henrissat B."/>
            <person name="Drula E."/>
            <person name="Hughes K.W."/>
            <person name="Mata J.L."/>
            <person name="Ishikawa N.K."/>
            <person name="Vargas-Isla R."/>
            <person name="Ushijima S."/>
            <person name="Smith C.A."/>
            <person name="Ahrendt S."/>
            <person name="Andreopoulos W."/>
            <person name="He G."/>
            <person name="Labutti K."/>
            <person name="Lipzen A."/>
            <person name="Ng V."/>
            <person name="Sandor L."/>
            <person name="Barry K."/>
            <person name="Martinez A.T."/>
            <person name="Xiao Y."/>
            <person name="Gibbons J.G."/>
            <person name="Terashima K."/>
            <person name="Hibbett D.S."/>
            <person name="Grigoriev I.V."/>
        </authorList>
    </citation>
    <scope>NUCLEOTIDE SEQUENCE</scope>
    <source>
        <strain evidence="2">Sp2 HRB7682 ss15</strain>
    </source>
</reference>
<dbReference type="SMART" id="SM00389">
    <property type="entry name" value="HOX"/>
    <property type="match status" value="1"/>
</dbReference>
<dbReference type="EMBL" id="JANVFS010000029">
    <property type="protein sequence ID" value="KAJ4471262.1"/>
    <property type="molecule type" value="Genomic_DNA"/>
</dbReference>
<feature type="domain" description="Homeobox" evidence="1">
    <location>
        <begin position="263"/>
        <end position="323"/>
    </location>
</feature>
<reference evidence="2" key="2">
    <citation type="journal article" date="2023" name="Proc. Natl. Acad. Sci. U.S.A.">
        <title>A global phylogenomic analysis of the shiitake genus Lentinula.</title>
        <authorList>
            <person name="Sierra-Patev S."/>
            <person name="Min B."/>
            <person name="Naranjo-Ortiz M."/>
            <person name="Looney B."/>
            <person name="Konkel Z."/>
            <person name="Slot J.C."/>
            <person name="Sakamoto Y."/>
            <person name="Steenwyk J.L."/>
            <person name="Rokas A."/>
            <person name="Carro J."/>
            <person name="Camarero S."/>
            <person name="Ferreira P."/>
            <person name="Molpeceres G."/>
            <person name="Ruiz-Duenas F.J."/>
            <person name="Serrano A."/>
            <person name="Henrissat B."/>
            <person name="Drula E."/>
            <person name="Hughes K.W."/>
            <person name="Mata J.L."/>
            <person name="Ishikawa N.K."/>
            <person name="Vargas-Isla R."/>
            <person name="Ushijima S."/>
            <person name="Smith C.A."/>
            <person name="Donoghue J."/>
            <person name="Ahrendt S."/>
            <person name="Andreopoulos W."/>
            <person name="He G."/>
            <person name="LaButti K."/>
            <person name="Lipzen A."/>
            <person name="Ng V."/>
            <person name="Riley R."/>
            <person name="Sandor L."/>
            <person name="Barry K."/>
            <person name="Martinez A.T."/>
            <person name="Xiao Y."/>
            <person name="Gibbons J.G."/>
            <person name="Terashima K."/>
            <person name="Grigoriev I.V."/>
            <person name="Hibbett D."/>
        </authorList>
    </citation>
    <scope>NUCLEOTIDE SEQUENCE</scope>
    <source>
        <strain evidence="2">Sp2 HRB7682 ss15</strain>
    </source>
</reference>
<sequence length="369" mass="42054">MNIYLSSSEVVRQKQDICLERLLVNNYRYLVQHMNDRQRLTIYGLQSLFNEVASVNLYIIDISDLRVTSASDNDSRFVPPKRIYLPISGELTYNQFLQAGYREMHIDNQITWAELGKGVNICVFRVPLFCPMYVPQRGSGMGGVCVRRSGAICLDFRKELNEGTTLDVHWTLQTSTQRRLIYLPCASDMSITWSYELEDKGLGLASPNSLLASGRLVYGTEESITYFQLLIGSRFIEFIRPVSYSVEVKKKWTAELFCESVVVCRHWGKLVLTVSQLNALDSILNQTIHPSERMVAQLSKSTGLTALEVKNQRRRLRRNQLKDRALREDDISSRFCSQLSCSGSGQDFKCNNGTYNIIGVRIDIEVANV</sequence>
<protein>
    <recommendedName>
        <fullName evidence="1">Homeobox domain-containing protein</fullName>
    </recommendedName>
</protein>
<gene>
    <name evidence="2" type="ORF">C8J55DRAFT_491424</name>
</gene>
<proteinExistence type="predicted"/>
<dbReference type="SUPFAM" id="SSF46689">
    <property type="entry name" value="Homeodomain-like"/>
    <property type="match status" value="1"/>
</dbReference>
<dbReference type="InterPro" id="IPR009057">
    <property type="entry name" value="Homeodomain-like_sf"/>
</dbReference>
<dbReference type="Proteomes" id="UP001150238">
    <property type="component" value="Unassembled WGS sequence"/>
</dbReference>
<accession>A0A9W9A140</accession>
<evidence type="ECO:0000313" key="3">
    <source>
        <dbReference type="Proteomes" id="UP001150238"/>
    </source>
</evidence>
<dbReference type="AlphaFoldDB" id="A0A9W9A140"/>
<evidence type="ECO:0000259" key="1">
    <source>
        <dbReference type="SMART" id="SM00389"/>
    </source>
</evidence>
<dbReference type="InterPro" id="IPR001356">
    <property type="entry name" value="HD"/>
</dbReference>